<name>A0A084WH37_ANOSI</name>
<sequence>MNYGRRRYEVLRGGKSLANMRSISDGCHKPVTEVMLGVIDCTGLGGRVCCPSRNLSP</sequence>
<dbReference type="EnsemblMetazoa" id="ASIC017736-RA">
    <property type="protein sequence ID" value="ASIC017736-PA"/>
    <property type="gene ID" value="ASIC017736"/>
</dbReference>
<dbReference type="AlphaFoldDB" id="A0A084WH37"/>
<protein>
    <submittedName>
        <fullName evidence="1 2">Acyl-CoA thioesterase 12</fullName>
    </submittedName>
</protein>
<proteinExistence type="predicted"/>
<reference evidence="1 3" key="1">
    <citation type="journal article" date="2014" name="BMC Genomics">
        <title>Genome sequence of Anopheles sinensis provides insight into genetics basis of mosquito competence for malaria parasites.</title>
        <authorList>
            <person name="Zhou D."/>
            <person name="Zhang D."/>
            <person name="Ding G."/>
            <person name="Shi L."/>
            <person name="Hou Q."/>
            <person name="Ye Y."/>
            <person name="Xu Y."/>
            <person name="Zhou H."/>
            <person name="Xiong C."/>
            <person name="Li S."/>
            <person name="Yu J."/>
            <person name="Hong S."/>
            <person name="Yu X."/>
            <person name="Zou P."/>
            <person name="Chen C."/>
            <person name="Chang X."/>
            <person name="Wang W."/>
            <person name="Lv Y."/>
            <person name="Sun Y."/>
            <person name="Ma L."/>
            <person name="Shen B."/>
            <person name="Zhu C."/>
        </authorList>
    </citation>
    <scope>NUCLEOTIDE SEQUENCE [LARGE SCALE GENOMIC DNA]</scope>
</reference>
<gene>
    <name evidence="1" type="ORF">ZHAS_00017736</name>
</gene>
<evidence type="ECO:0000313" key="2">
    <source>
        <dbReference type="EnsemblMetazoa" id="ASIC017736-PA"/>
    </source>
</evidence>
<dbReference type="EMBL" id="KE525346">
    <property type="protein sequence ID" value="KFB49531.1"/>
    <property type="molecule type" value="Genomic_DNA"/>
</dbReference>
<dbReference type="Proteomes" id="UP000030765">
    <property type="component" value="Unassembled WGS sequence"/>
</dbReference>
<dbReference type="EMBL" id="ATLV01023783">
    <property type="status" value="NOT_ANNOTATED_CDS"/>
    <property type="molecule type" value="Genomic_DNA"/>
</dbReference>
<reference evidence="2" key="2">
    <citation type="submission" date="2020-05" db="UniProtKB">
        <authorList>
            <consortium name="EnsemblMetazoa"/>
        </authorList>
    </citation>
    <scope>IDENTIFICATION</scope>
</reference>
<keyword evidence="3" id="KW-1185">Reference proteome</keyword>
<accession>A0A084WH37</accession>
<dbReference type="VEuPathDB" id="VectorBase:ASIC017736"/>
<evidence type="ECO:0000313" key="1">
    <source>
        <dbReference type="EMBL" id="KFB49531.1"/>
    </source>
</evidence>
<organism evidence="1">
    <name type="scientific">Anopheles sinensis</name>
    <name type="common">Mosquito</name>
    <dbReference type="NCBI Taxonomy" id="74873"/>
    <lineage>
        <taxon>Eukaryota</taxon>
        <taxon>Metazoa</taxon>
        <taxon>Ecdysozoa</taxon>
        <taxon>Arthropoda</taxon>
        <taxon>Hexapoda</taxon>
        <taxon>Insecta</taxon>
        <taxon>Pterygota</taxon>
        <taxon>Neoptera</taxon>
        <taxon>Endopterygota</taxon>
        <taxon>Diptera</taxon>
        <taxon>Nematocera</taxon>
        <taxon>Culicoidea</taxon>
        <taxon>Culicidae</taxon>
        <taxon>Anophelinae</taxon>
        <taxon>Anopheles</taxon>
    </lineage>
</organism>
<evidence type="ECO:0000313" key="3">
    <source>
        <dbReference type="Proteomes" id="UP000030765"/>
    </source>
</evidence>